<protein>
    <recommendedName>
        <fullName evidence="6">Tektin</fullName>
    </recommendedName>
</protein>
<sequence length="366" mass="42079">MAHQSAAHWVLLFTKPGTGLRQKLQKKVAATESLLRHLHTRIEGTESMKRKVTQSVGHLEREQQSLEEPAIICERRLLIREQRPDGDTEDDFQVALLQERCVLEQGHKMLSAYIDAGTELQEALQAAKSEMIDDVQFKRHALRLEKSALQFDPYHGRDRACVLPLVAEGKSNQKSRPQAPREDERWSFGATFLSLEKEDEWSEENTSKESVQRSAYHTQELIGRTHELEENATKFVEDSVALLQRVKEKLQAAMDGTTSSMQMSINRLVQQKKELEKGLADSQEDIIRTERLLQHLQHEIHSQKASLDEWEAAPEISLDRLDQRLPLAVQQDIRQSAFERMQEFVGCWTDKCGFCEMLIHVGRNHA</sequence>
<comment type="subcellular location">
    <subcellularLocation>
        <location evidence="1">Cytoplasm</location>
    </subcellularLocation>
</comment>
<gene>
    <name evidence="4" type="ORF">CCMP2556_LOCUS54402</name>
</gene>
<keyword evidence="3" id="KW-0175">Coiled coil</keyword>
<reference evidence="4 5" key="1">
    <citation type="submission" date="2024-02" db="EMBL/GenBank/DDBJ databases">
        <authorList>
            <person name="Chen Y."/>
            <person name="Shah S."/>
            <person name="Dougan E. K."/>
            <person name="Thang M."/>
            <person name="Chan C."/>
        </authorList>
    </citation>
    <scope>NUCLEOTIDE SEQUENCE [LARGE SCALE GENOMIC DNA]</scope>
</reference>
<proteinExistence type="predicted"/>
<dbReference type="Proteomes" id="UP001642484">
    <property type="component" value="Unassembled WGS sequence"/>
</dbReference>
<evidence type="ECO:0000313" key="4">
    <source>
        <dbReference type="EMBL" id="CAK9116948.1"/>
    </source>
</evidence>
<evidence type="ECO:0000313" key="5">
    <source>
        <dbReference type="Proteomes" id="UP001642484"/>
    </source>
</evidence>
<keyword evidence="5" id="KW-1185">Reference proteome</keyword>
<dbReference type="EMBL" id="CAXAMN010028561">
    <property type="protein sequence ID" value="CAK9116948.1"/>
    <property type="molecule type" value="Genomic_DNA"/>
</dbReference>
<evidence type="ECO:0000256" key="1">
    <source>
        <dbReference type="ARBA" id="ARBA00004496"/>
    </source>
</evidence>
<organism evidence="4 5">
    <name type="scientific">Durusdinium trenchii</name>
    <dbReference type="NCBI Taxonomy" id="1381693"/>
    <lineage>
        <taxon>Eukaryota</taxon>
        <taxon>Sar</taxon>
        <taxon>Alveolata</taxon>
        <taxon>Dinophyceae</taxon>
        <taxon>Suessiales</taxon>
        <taxon>Symbiodiniaceae</taxon>
        <taxon>Durusdinium</taxon>
    </lineage>
</organism>
<evidence type="ECO:0000256" key="3">
    <source>
        <dbReference type="SAM" id="Coils"/>
    </source>
</evidence>
<keyword evidence="2" id="KW-0963">Cytoplasm</keyword>
<comment type="caution">
    <text evidence="4">The sequence shown here is derived from an EMBL/GenBank/DDBJ whole genome shotgun (WGS) entry which is preliminary data.</text>
</comment>
<evidence type="ECO:0008006" key="6">
    <source>
        <dbReference type="Google" id="ProtNLM"/>
    </source>
</evidence>
<evidence type="ECO:0000256" key="2">
    <source>
        <dbReference type="ARBA" id="ARBA00022490"/>
    </source>
</evidence>
<accession>A0ABP0SX45</accession>
<dbReference type="Pfam" id="PF03148">
    <property type="entry name" value="Tektin"/>
    <property type="match status" value="1"/>
</dbReference>
<feature type="coiled-coil region" evidence="3">
    <location>
        <begin position="265"/>
        <end position="313"/>
    </location>
</feature>
<name>A0ABP0SX45_9DINO</name>
<dbReference type="InterPro" id="IPR048256">
    <property type="entry name" value="Tektin-like"/>
</dbReference>